<protein>
    <submittedName>
        <fullName evidence="1">Uncharacterized protein</fullName>
    </submittedName>
</protein>
<evidence type="ECO:0000313" key="1">
    <source>
        <dbReference type="EMBL" id="KAK9857557.1"/>
    </source>
</evidence>
<organism evidence="1 2">
    <name type="scientific">Apatococcus fuscideae</name>
    <dbReference type="NCBI Taxonomy" id="2026836"/>
    <lineage>
        <taxon>Eukaryota</taxon>
        <taxon>Viridiplantae</taxon>
        <taxon>Chlorophyta</taxon>
        <taxon>core chlorophytes</taxon>
        <taxon>Trebouxiophyceae</taxon>
        <taxon>Chlorellales</taxon>
        <taxon>Chlorellaceae</taxon>
        <taxon>Apatococcus</taxon>
    </lineage>
</organism>
<keyword evidence="2" id="KW-1185">Reference proteome</keyword>
<evidence type="ECO:0000313" key="2">
    <source>
        <dbReference type="Proteomes" id="UP001485043"/>
    </source>
</evidence>
<name>A0AAW1STD1_9CHLO</name>
<dbReference type="EMBL" id="JALJOV010000970">
    <property type="protein sequence ID" value="KAK9857557.1"/>
    <property type="molecule type" value="Genomic_DNA"/>
</dbReference>
<accession>A0AAW1STD1</accession>
<proteinExistence type="predicted"/>
<gene>
    <name evidence="1" type="ORF">WJX84_010585</name>
</gene>
<reference evidence="1 2" key="1">
    <citation type="journal article" date="2024" name="Nat. Commun.">
        <title>Phylogenomics reveals the evolutionary origins of lichenization in chlorophyte algae.</title>
        <authorList>
            <person name="Puginier C."/>
            <person name="Libourel C."/>
            <person name="Otte J."/>
            <person name="Skaloud P."/>
            <person name="Haon M."/>
            <person name="Grisel S."/>
            <person name="Petersen M."/>
            <person name="Berrin J.G."/>
            <person name="Delaux P.M."/>
            <person name="Dal Grande F."/>
            <person name="Keller J."/>
        </authorList>
    </citation>
    <scope>NUCLEOTIDE SEQUENCE [LARGE SCALE GENOMIC DNA]</scope>
    <source>
        <strain evidence="1 2">SAG 2523</strain>
    </source>
</reference>
<dbReference type="AlphaFoldDB" id="A0AAW1STD1"/>
<sequence>MKLCSCSRSDRDSATGPDGACIRRQYRQEQDASVLQLVQRVLSWRKPSTLGIAEQRIYDGWQRQGFFQPDTTSQETPFTMSM</sequence>
<dbReference type="Proteomes" id="UP001485043">
    <property type="component" value="Unassembled WGS sequence"/>
</dbReference>
<comment type="caution">
    <text evidence="1">The sequence shown here is derived from an EMBL/GenBank/DDBJ whole genome shotgun (WGS) entry which is preliminary data.</text>
</comment>